<evidence type="ECO:0000313" key="12">
    <source>
        <dbReference type="Proteomes" id="UP000095228"/>
    </source>
</evidence>
<dbReference type="RefSeq" id="WP_069961996.1">
    <property type="nucleotide sequence ID" value="NZ_CP016094.1"/>
</dbReference>
<dbReference type="Gene3D" id="3.20.20.60">
    <property type="entry name" value="Phosphoenolpyruvate-binding domains"/>
    <property type="match status" value="1"/>
</dbReference>
<keyword evidence="7 10" id="KW-0479">Metal-binding</keyword>
<keyword evidence="11" id="KW-0489">Methyltransferase</keyword>
<dbReference type="GO" id="GO:0015940">
    <property type="term" value="P:pantothenate biosynthetic process"/>
    <property type="evidence" value="ECO:0007669"/>
    <property type="project" value="UniProtKB-UniRule"/>
</dbReference>
<dbReference type="SUPFAM" id="SSF51621">
    <property type="entry name" value="Phosphoenolpyruvate/pyruvate domain"/>
    <property type="match status" value="1"/>
</dbReference>
<gene>
    <name evidence="7 11" type="primary">panB</name>
    <name evidence="11" type="ORF">Verru16b_01844</name>
</gene>
<dbReference type="Pfam" id="PF02548">
    <property type="entry name" value="Pantoate_transf"/>
    <property type="match status" value="1"/>
</dbReference>
<protein>
    <recommendedName>
        <fullName evidence="7">3-methyl-2-oxobutanoate hydroxymethyltransferase</fullName>
        <ecNumber evidence="7">2.1.2.11</ecNumber>
    </recommendedName>
    <alternativeName>
        <fullName evidence="7">Ketopantoate hydroxymethyltransferase</fullName>
        <shortName evidence="7">KPHMT</shortName>
    </alternativeName>
</protein>
<feature type="binding site" evidence="7 9">
    <location>
        <position position="82"/>
    </location>
    <ligand>
        <name>3-methyl-2-oxobutanoate</name>
        <dbReference type="ChEBI" id="CHEBI:11851"/>
    </ligand>
</feature>
<evidence type="ECO:0000256" key="10">
    <source>
        <dbReference type="PIRSR" id="PIRSR000388-3"/>
    </source>
</evidence>
<dbReference type="PANTHER" id="PTHR20881:SF0">
    <property type="entry name" value="3-METHYL-2-OXOBUTANOATE HYDROXYMETHYLTRANSFERASE"/>
    <property type="match status" value="1"/>
</dbReference>
<dbReference type="HAMAP" id="MF_00156">
    <property type="entry name" value="PanB"/>
    <property type="match status" value="1"/>
</dbReference>
<keyword evidence="5 7" id="KW-0808">Transferase</keyword>
<dbReference type="GO" id="GO:0032259">
    <property type="term" value="P:methylation"/>
    <property type="evidence" value="ECO:0007669"/>
    <property type="project" value="UniProtKB-KW"/>
</dbReference>
<dbReference type="KEGG" id="obg:Verru16b_01844"/>
<evidence type="ECO:0000256" key="2">
    <source>
        <dbReference type="ARBA" id="ARBA00008676"/>
    </source>
</evidence>
<evidence type="ECO:0000256" key="5">
    <source>
        <dbReference type="ARBA" id="ARBA00022679"/>
    </source>
</evidence>
<dbReference type="Proteomes" id="UP000095228">
    <property type="component" value="Chromosome"/>
</dbReference>
<comment type="subunit">
    <text evidence="3 7">Homodecamer; pentamer of dimers.</text>
</comment>
<dbReference type="GO" id="GO:0003864">
    <property type="term" value="F:3-methyl-2-oxobutanoate hydroxymethyltransferase activity"/>
    <property type="evidence" value="ECO:0007669"/>
    <property type="project" value="UniProtKB-UniRule"/>
</dbReference>
<evidence type="ECO:0000256" key="9">
    <source>
        <dbReference type="PIRSR" id="PIRSR000388-2"/>
    </source>
</evidence>
<dbReference type="STRING" id="1838286.Verru16b_01844"/>
<dbReference type="UniPathway" id="UPA00028">
    <property type="reaction ID" value="UER00003"/>
</dbReference>
<keyword evidence="12" id="KW-1185">Reference proteome</keyword>
<dbReference type="InterPro" id="IPR015813">
    <property type="entry name" value="Pyrv/PenolPyrv_kinase-like_dom"/>
</dbReference>
<evidence type="ECO:0000256" key="4">
    <source>
        <dbReference type="ARBA" id="ARBA00022655"/>
    </source>
</evidence>
<evidence type="ECO:0000256" key="6">
    <source>
        <dbReference type="ARBA" id="ARBA00056497"/>
    </source>
</evidence>
<dbReference type="InterPro" id="IPR003700">
    <property type="entry name" value="Pantoate_hydroxy_MeTrfase"/>
</dbReference>
<keyword evidence="7 10" id="KW-0460">Magnesium</keyword>
<feature type="active site" description="Proton acceptor" evidence="7 8">
    <location>
        <position position="180"/>
    </location>
</feature>
<feature type="binding site" evidence="7 9">
    <location>
        <begin position="43"/>
        <end position="44"/>
    </location>
    <ligand>
        <name>3-methyl-2-oxobutanoate</name>
        <dbReference type="ChEBI" id="CHEBI:11851"/>
    </ligand>
</feature>
<dbReference type="PATRIC" id="fig|1838286.3.peg.1857"/>
<dbReference type="FunFam" id="3.20.20.60:FF:000003">
    <property type="entry name" value="3-methyl-2-oxobutanoate hydroxymethyltransferase"/>
    <property type="match status" value="1"/>
</dbReference>
<dbReference type="NCBIfam" id="TIGR00222">
    <property type="entry name" value="panB"/>
    <property type="match status" value="1"/>
</dbReference>
<comment type="catalytic activity">
    <reaction evidence="7">
        <text>(6R)-5,10-methylene-5,6,7,8-tetrahydrofolate + 3-methyl-2-oxobutanoate + H2O = 2-dehydropantoate + (6S)-5,6,7,8-tetrahydrofolate</text>
        <dbReference type="Rhea" id="RHEA:11824"/>
        <dbReference type="ChEBI" id="CHEBI:11561"/>
        <dbReference type="ChEBI" id="CHEBI:11851"/>
        <dbReference type="ChEBI" id="CHEBI:15377"/>
        <dbReference type="ChEBI" id="CHEBI:15636"/>
        <dbReference type="ChEBI" id="CHEBI:57453"/>
        <dbReference type="EC" id="2.1.2.11"/>
    </reaction>
</comment>
<comment type="subcellular location">
    <subcellularLocation>
        <location evidence="7">Cytoplasm</location>
    </subcellularLocation>
</comment>
<dbReference type="NCBIfam" id="NF001452">
    <property type="entry name" value="PRK00311.1"/>
    <property type="match status" value="1"/>
</dbReference>
<evidence type="ECO:0000256" key="8">
    <source>
        <dbReference type="PIRSR" id="PIRSR000388-1"/>
    </source>
</evidence>
<keyword evidence="7" id="KW-0963">Cytoplasm</keyword>
<feature type="binding site" evidence="7 10">
    <location>
        <position position="82"/>
    </location>
    <ligand>
        <name>Mg(2+)</name>
        <dbReference type="ChEBI" id="CHEBI:18420"/>
    </ligand>
</feature>
<dbReference type="PIRSF" id="PIRSF000388">
    <property type="entry name" value="Pantoate_hydroxy_MeTrfase"/>
    <property type="match status" value="1"/>
</dbReference>
<sequence length="263" mass="27513">MKSILDFNRARQAGRPIVMVTAYDAAMARLVAVSEADVILVGDSAAMVVHGLPSTVHATLDMMVMHTAAVRRGAPEHVIVADLPFLSFRQGREVAVRAAGALLQAGATAVKLEGVTGHEDVIAHLVGSGIPVMGHLGLTPQSVNQLGGYRLQGRSEAEAARLRAEAGRLEELGAFSLVLECVPAALAAEITASLAITTIGIGAGNGTSGQVLVLNDLLGLDAGFRPRFARRYLDGHAAILTALNDYARDVRGARFPAREEVLA</sequence>
<comment type="similarity">
    <text evidence="2 7">Belongs to the PanB family.</text>
</comment>
<name>A0A1D8AVA3_9BACT</name>
<comment type="pathway">
    <text evidence="1 7">Cofactor biosynthesis; (R)-pantothenate biosynthesis; (R)-pantoate from 3-methyl-2-oxobutanoate: step 1/2.</text>
</comment>
<dbReference type="CDD" id="cd06557">
    <property type="entry name" value="KPHMT-like"/>
    <property type="match status" value="1"/>
</dbReference>
<accession>A0A1D8AVA3</accession>
<feature type="binding site" evidence="7 10">
    <location>
        <position position="43"/>
    </location>
    <ligand>
        <name>Mg(2+)</name>
        <dbReference type="ChEBI" id="CHEBI:18420"/>
    </ligand>
</feature>
<dbReference type="InterPro" id="IPR040442">
    <property type="entry name" value="Pyrv_kinase-like_dom_sf"/>
</dbReference>
<feature type="binding site" evidence="7 10">
    <location>
        <position position="113"/>
    </location>
    <ligand>
        <name>Mg(2+)</name>
        <dbReference type="ChEBI" id="CHEBI:18420"/>
    </ligand>
</feature>
<evidence type="ECO:0000256" key="3">
    <source>
        <dbReference type="ARBA" id="ARBA00011424"/>
    </source>
</evidence>
<feature type="binding site" evidence="7 9">
    <location>
        <position position="111"/>
    </location>
    <ligand>
        <name>3-methyl-2-oxobutanoate</name>
        <dbReference type="ChEBI" id="CHEBI:11851"/>
    </ligand>
</feature>
<dbReference type="PANTHER" id="PTHR20881">
    <property type="entry name" value="3-METHYL-2-OXOBUTANOATE HYDROXYMETHYLTRANSFERASE"/>
    <property type="match status" value="1"/>
</dbReference>
<evidence type="ECO:0000256" key="1">
    <source>
        <dbReference type="ARBA" id="ARBA00005033"/>
    </source>
</evidence>
<dbReference type="GO" id="GO:0008168">
    <property type="term" value="F:methyltransferase activity"/>
    <property type="evidence" value="ECO:0007669"/>
    <property type="project" value="UniProtKB-KW"/>
</dbReference>
<dbReference type="GO" id="GO:0005737">
    <property type="term" value="C:cytoplasm"/>
    <property type="evidence" value="ECO:0007669"/>
    <property type="project" value="UniProtKB-SubCell"/>
</dbReference>
<evidence type="ECO:0000313" key="11">
    <source>
        <dbReference type="EMBL" id="AOS44776.1"/>
    </source>
</evidence>
<dbReference type="OrthoDB" id="9781789at2"/>
<dbReference type="AlphaFoldDB" id="A0A1D8AVA3"/>
<dbReference type="EMBL" id="CP016094">
    <property type="protein sequence ID" value="AOS44776.1"/>
    <property type="molecule type" value="Genomic_DNA"/>
</dbReference>
<comment type="cofactor">
    <cofactor evidence="7 10">
        <name>Mg(2+)</name>
        <dbReference type="ChEBI" id="CHEBI:18420"/>
    </cofactor>
    <text evidence="7 10">Binds 1 Mg(2+) ion per subunit.</text>
</comment>
<evidence type="ECO:0000256" key="7">
    <source>
        <dbReference type="HAMAP-Rule" id="MF_00156"/>
    </source>
</evidence>
<organism evidence="11 12">
    <name type="scientific">Lacunisphaera limnophila</name>
    <dbReference type="NCBI Taxonomy" id="1838286"/>
    <lineage>
        <taxon>Bacteria</taxon>
        <taxon>Pseudomonadati</taxon>
        <taxon>Verrucomicrobiota</taxon>
        <taxon>Opitutia</taxon>
        <taxon>Opitutales</taxon>
        <taxon>Opitutaceae</taxon>
        <taxon>Lacunisphaera</taxon>
    </lineage>
</organism>
<proteinExistence type="inferred from homology"/>
<dbReference type="EC" id="2.1.2.11" evidence="7"/>
<comment type="function">
    <text evidence="6 7">Catalyzes the reversible reaction in which hydroxymethyl group from 5,10-methylenetetrahydrofolate is transferred onto alpha-ketoisovalerate to form ketopantoate.</text>
</comment>
<reference evidence="11 12" key="1">
    <citation type="submission" date="2016-06" db="EMBL/GenBank/DDBJ databases">
        <title>Three novel species with peptidoglycan cell walls form the new genus Lacunisphaera gen. nov. in the family Opitutaceae of the verrucomicrobial subdivision 4.</title>
        <authorList>
            <person name="Rast P."/>
            <person name="Gloeckner I."/>
            <person name="Jogler M."/>
            <person name="Boedeker C."/>
            <person name="Jeske O."/>
            <person name="Wiegand S."/>
            <person name="Reinhardt R."/>
            <person name="Schumann P."/>
            <person name="Rohde M."/>
            <person name="Spring S."/>
            <person name="Gloeckner F.O."/>
            <person name="Jogler C."/>
        </authorList>
    </citation>
    <scope>NUCLEOTIDE SEQUENCE [LARGE SCALE GENOMIC DNA]</scope>
    <source>
        <strain evidence="11 12">IG16b</strain>
    </source>
</reference>
<dbReference type="GO" id="GO:0000287">
    <property type="term" value="F:magnesium ion binding"/>
    <property type="evidence" value="ECO:0007669"/>
    <property type="project" value="TreeGrafter"/>
</dbReference>
<keyword evidence="4 7" id="KW-0566">Pantothenate biosynthesis</keyword>